<proteinExistence type="predicted"/>
<organism evidence="1 2">
    <name type="scientific">Thermoanaerobacterium thermosaccharolyticum</name>
    <name type="common">Clostridium thermosaccharolyticum</name>
    <dbReference type="NCBI Taxonomy" id="1517"/>
    <lineage>
        <taxon>Bacteria</taxon>
        <taxon>Bacillati</taxon>
        <taxon>Bacillota</taxon>
        <taxon>Clostridia</taxon>
        <taxon>Thermoanaerobacterales</taxon>
        <taxon>Thermoanaerobacteraceae</taxon>
        <taxon>Thermoanaerobacterium</taxon>
    </lineage>
</organism>
<dbReference type="AlphaFoldDB" id="A0A223I0T4"/>
<gene>
    <name evidence="1" type="ORF">Thert_02470</name>
</gene>
<sequence>MHLSLCFPVLPCHDESNAIHQLWRISRLAGLSGDRRFYSGLLPGGIFCASGIRSGRGVFRFKTRMFAGQAFGGADRVELRLRRSAHIYCRRVGVGRNGAVFQLPGRRVFYFAMALPAFGISISGLSGGISVEKDLRIFAGCAVRDHIQPPERQLPFHVLECGQDDCCLQPAVTSEAADFRGGHRLRRTPR</sequence>
<evidence type="ECO:0000313" key="2">
    <source>
        <dbReference type="Proteomes" id="UP000214975"/>
    </source>
</evidence>
<dbReference type="EMBL" id="CP016893">
    <property type="protein sequence ID" value="AST58356.1"/>
    <property type="molecule type" value="Genomic_DNA"/>
</dbReference>
<evidence type="ECO:0000313" key="1">
    <source>
        <dbReference type="EMBL" id="AST58356.1"/>
    </source>
</evidence>
<protein>
    <submittedName>
        <fullName evidence="1">Large Ala/Gln-rich protein</fullName>
    </submittedName>
</protein>
<dbReference type="Proteomes" id="UP000214975">
    <property type="component" value="Chromosome"/>
</dbReference>
<reference evidence="1 2" key="1">
    <citation type="submission" date="2016-08" db="EMBL/GenBank/DDBJ databases">
        <title>A novel genetic cassette of butanologenic Thermoanaerobacterium thermosaccharolyticum that directly convert cellulose to butanol.</title>
        <authorList>
            <person name="Li T."/>
            <person name="He J."/>
        </authorList>
    </citation>
    <scope>NUCLEOTIDE SEQUENCE [LARGE SCALE GENOMIC DNA]</scope>
    <source>
        <strain evidence="1 2">TG57</strain>
    </source>
</reference>
<name>A0A223I0T4_THETR</name>
<accession>A0A223I0T4</accession>